<dbReference type="PANTHER" id="PTHR33112">
    <property type="entry name" value="DOMAIN PROTEIN, PUTATIVE-RELATED"/>
    <property type="match status" value="1"/>
</dbReference>
<dbReference type="EMBL" id="JAACJL010000047">
    <property type="protein sequence ID" value="KAF4612682.1"/>
    <property type="molecule type" value="Genomic_DNA"/>
</dbReference>
<feature type="region of interest" description="Disordered" evidence="1">
    <location>
        <begin position="93"/>
        <end position="120"/>
    </location>
</feature>
<comment type="caution">
    <text evidence="3">The sequence shown here is derived from an EMBL/GenBank/DDBJ whole genome shotgun (WGS) entry which is preliminary data.</text>
</comment>
<feature type="region of interest" description="Disordered" evidence="1">
    <location>
        <begin position="1"/>
        <end position="31"/>
    </location>
</feature>
<dbReference type="InterPro" id="IPR010730">
    <property type="entry name" value="HET"/>
</dbReference>
<name>A0A8H4QLU5_9AGAR</name>
<dbReference type="Proteomes" id="UP000521872">
    <property type="component" value="Unassembled WGS sequence"/>
</dbReference>
<proteinExistence type="predicted"/>
<feature type="domain" description="Heterokaryon incompatibility" evidence="2">
    <location>
        <begin position="289"/>
        <end position="442"/>
    </location>
</feature>
<accession>A0A8H4QLU5</accession>
<dbReference type="AlphaFoldDB" id="A0A8H4QLU5"/>
<feature type="compositionally biased region" description="Acidic residues" evidence="1">
    <location>
        <begin position="93"/>
        <end position="118"/>
    </location>
</feature>
<evidence type="ECO:0000313" key="4">
    <source>
        <dbReference type="Proteomes" id="UP000521872"/>
    </source>
</evidence>
<evidence type="ECO:0000313" key="3">
    <source>
        <dbReference type="EMBL" id="KAF4612682.1"/>
    </source>
</evidence>
<protein>
    <recommendedName>
        <fullName evidence="2">Heterokaryon incompatibility domain-containing protein</fullName>
    </recommendedName>
</protein>
<reference evidence="3 4" key="1">
    <citation type="submission" date="2019-12" db="EMBL/GenBank/DDBJ databases">
        <authorList>
            <person name="Floudas D."/>
            <person name="Bentzer J."/>
            <person name="Ahren D."/>
            <person name="Johansson T."/>
            <person name="Persson P."/>
            <person name="Tunlid A."/>
        </authorList>
    </citation>
    <scope>NUCLEOTIDE SEQUENCE [LARGE SCALE GENOMIC DNA]</scope>
    <source>
        <strain evidence="3 4">CBS 102.39</strain>
    </source>
</reference>
<keyword evidence="4" id="KW-1185">Reference proteome</keyword>
<evidence type="ECO:0000256" key="1">
    <source>
        <dbReference type="SAM" id="MobiDB-lite"/>
    </source>
</evidence>
<dbReference type="Pfam" id="PF06985">
    <property type="entry name" value="HET"/>
    <property type="match status" value="1"/>
</dbReference>
<dbReference type="PANTHER" id="PTHR33112:SF16">
    <property type="entry name" value="HETEROKARYON INCOMPATIBILITY DOMAIN-CONTAINING PROTEIN"/>
    <property type="match status" value="1"/>
</dbReference>
<gene>
    <name evidence="3" type="ORF">D9613_011714</name>
</gene>
<evidence type="ECO:0000259" key="2">
    <source>
        <dbReference type="Pfam" id="PF06985"/>
    </source>
</evidence>
<sequence length="759" mass="84991">MGCCMSSSAKSDSPASPPKGASMSQPASIDSSALSHMLCDACKDGLFRHDNFRQAIEKLGGESADVEGADEHVDDADEDVEDAIEDAYVEDADEDVEDAGEDVEDAEEDAEEDVEDANEDVKDADAEHEYAYTTTWGAVSRSATGDGCHWCKLLMSTRDSLPDASFPRGGANEAINIRVHIRISAPVDWTDVENVLEIYINATKAAVYYIYANHDDEMVSKEIGLGAYCRETPSYVDYDEAKKCLDNCSRNHPTCPSSADTTLPTRLIDCSEPQSPRLYETHRKMQGRYVTLSYVWGGDQKQKTTRANLPTYVHDGFKLKDLPKTIADAIVATNKLDLRWLWVDALCIIQDSDEDKLQELADMAHIYQDSYVTLSILSSFRADHGFLPDEGEHPVLPFICEDGTVGFMKLRYYIQRPGHVSRRHQTVTMYSPLDTRAWCFQETTLSPRRLVFQPPYVTYVCRGYDQDITRPEEGGERGPPVEMPYGVLFSYQKKGLSSANDEELRDLWDGLITTYSSCKISLQSDKLVAFASIAEVYQSITKDEYLAGLWKSELLDGLLWEPCMHGGERPKEYRAPTWSWTSIDTDDGVTMHRPHMNEMPSTEYEASIVSCVVVPRSEIHPLGEVKEATLVLQAKMHSLMNDGSKCRFIEEKPTVTVRPYETRIDGGGWVAPSGSCLVGDDGRLIQFDSREGTAQDEDMDFYVVALREGKTWGDQPQPGFMLGLLLLKVDGSFRRVARIDLPYYPDWLDEASPTIITIV</sequence>
<organism evidence="3 4">
    <name type="scientific">Agrocybe pediades</name>
    <dbReference type="NCBI Taxonomy" id="84607"/>
    <lineage>
        <taxon>Eukaryota</taxon>
        <taxon>Fungi</taxon>
        <taxon>Dikarya</taxon>
        <taxon>Basidiomycota</taxon>
        <taxon>Agaricomycotina</taxon>
        <taxon>Agaricomycetes</taxon>
        <taxon>Agaricomycetidae</taxon>
        <taxon>Agaricales</taxon>
        <taxon>Agaricineae</taxon>
        <taxon>Strophariaceae</taxon>
        <taxon>Agrocybe</taxon>
    </lineage>
</organism>
<feature type="compositionally biased region" description="Low complexity" evidence="1">
    <location>
        <begin position="1"/>
        <end position="22"/>
    </location>
</feature>